<feature type="region of interest" description="Disordered" evidence="1">
    <location>
        <begin position="1"/>
        <end position="24"/>
    </location>
</feature>
<sequence length="569" mass="65007">MIGERGKVEIREVGRGPDGQGEVKGGGVDFGVINSLLGEILGENPNINRKRENQKWLNKALDEGPYQFQIFVPSDLTIPKLQTAEDLQGDALLHYDAEIEVMNLILLSIPNDIYNSVDACTSAKDKWKRVKRLMKGTIQNQVDRETRFTNEFDQFVAKPGEALISAYNRFAQLMNDLERNNMHFPILTINTKFLNSLQPEWLKYVTQVCLAKRLTVDTFDDLFNYLQQFEKLVNASRAKKLEKSHDPLALVAHTRSSSRNTSSYYVTHPTSVVDYDDEYQQDDVQTNSEDPLASAMLLLARAITQNFSNPTNNRLRTSSNTRNQAIIQGDRVNIQSRNSDNTERNTRRAYDEAGVILTDKQNDFLFSDASRMEEIEELSANICLMARIHPANNTSDAGPSYDSSFISEVQSSSINENKEPMYPIYTKIINSTIGDDQIDSNIIFDEPTRNVNSGSVEKDTHVPDLYALEQLTINAYKEAEKQQLFAQKVQQQNTTLTSQLELYKERVRVLENINGDNNYLNEFLEADRKAKHFNQQAQSQFVRDRDIIGDLEKQRDKLDLAVNDYKRKK</sequence>
<dbReference type="Pfam" id="PF14223">
    <property type="entry name" value="Retrotran_gag_2"/>
    <property type="match status" value="1"/>
</dbReference>
<reference evidence="2" key="1">
    <citation type="journal article" date="2022" name="Int. J. Mol. Sci.">
        <title>Draft Genome of Tanacetum Coccineum: Genomic Comparison of Closely Related Tanacetum-Family Plants.</title>
        <authorList>
            <person name="Yamashiro T."/>
            <person name="Shiraishi A."/>
            <person name="Nakayama K."/>
            <person name="Satake H."/>
        </authorList>
    </citation>
    <scope>NUCLEOTIDE SEQUENCE</scope>
</reference>
<protein>
    <recommendedName>
        <fullName evidence="4">Gag-Pol polyprotein</fullName>
    </recommendedName>
</protein>
<evidence type="ECO:0000256" key="1">
    <source>
        <dbReference type="SAM" id="MobiDB-lite"/>
    </source>
</evidence>
<dbReference type="EMBL" id="BQNB010020756">
    <property type="protein sequence ID" value="GJT99287.1"/>
    <property type="molecule type" value="Genomic_DNA"/>
</dbReference>
<proteinExistence type="predicted"/>
<feature type="compositionally biased region" description="Basic and acidic residues" evidence="1">
    <location>
        <begin position="1"/>
        <end position="15"/>
    </location>
</feature>
<gene>
    <name evidence="2" type="ORF">Tco_1094805</name>
</gene>
<keyword evidence="3" id="KW-1185">Reference proteome</keyword>
<reference evidence="2" key="2">
    <citation type="submission" date="2022-01" db="EMBL/GenBank/DDBJ databases">
        <authorList>
            <person name="Yamashiro T."/>
            <person name="Shiraishi A."/>
            <person name="Satake H."/>
            <person name="Nakayama K."/>
        </authorList>
    </citation>
    <scope>NUCLEOTIDE SEQUENCE</scope>
</reference>
<evidence type="ECO:0008006" key="4">
    <source>
        <dbReference type="Google" id="ProtNLM"/>
    </source>
</evidence>
<organism evidence="2 3">
    <name type="scientific">Tanacetum coccineum</name>
    <dbReference type="NCBI Taxonomy" id="301880"/>
    <lineage>
        <taxon>Eukaryota</taxon>
        <taxon>Viridiplantae</taxon>
        <taxon>Streptophyta</taxon>
        <taxon>Embryophyta</taxon>
        <taxon>Tracheophyta</taxon>
        <taxon>Spermatophyta</taxon>
        <taxon>Magnoliopsida</taxon>
        <taxon>eudicotyledons</taxon>
        <taxon>Gunneridae</taxon>
        <taxon>Pentapetalae</taxon>
        <taxon>asterids</taxon>
        <taxon>campanulids</taxon>
        <taxon>Asterales</taxon>
        <taxon>Asteraceae</taxon>
        <taxon>Asteroideae</taxon>
        <taxon>Anthemideae</taxon>
        <taxon>Anthemidinae</taxon>
        <taxon>Tanacetum</taxon>
    </lineage>
</organism>
<evidence type="ECO:0000313" key="2">
    <source>
        <dbReference type="EMBL" id="GJT99287.1"/>
    </source>
</evidence>
<accession>A0ABQ5IGP5</accession>
<comment type="caution">
    <text evidence="2">The sequence shown here is derived from an EMBL/GenBank/DDBJ whole genome shotgun (WGS) entry which is preliminary data.</text>
</comment>
<evidence type="ECO:0000313" key="3">
    <source>
        <dbReference type="Proteomes" id="UP001151760"/>
    </source>
</evidence>
<name>A0ABQ5IGP5_9ASTR</name>
<dbReference type="Proteomes" id="UP001151760">
    <property type="component" value="Unassembled WGS sequence"/>
</dbReference>